<organism evidence="2 3">
    <name type="scientific">Diplodia intermedia</name>
    <dbReference type="NCBI Taxonomy" id="856260"/>
    <lineage>
        <taxon>Eukaryota</taxon>
        <taxon>Fungi</taxon>
        <taxon>Dikarya</taxon>
        <taxon>Ascomycota</taxon>
        <taxon>Pezizomycotina</taxon>
        <taxon>Dothideomycetes</taxon>
        <taxon>Dothideomycetes incertae sedis</taxon>
        <taxon>Botryosphaeriales</taxon>
        <taxon>Botryosphaeriaceae</taxon>
        <taxon>Diplodia</taxon>
    </lineage>
</organism>
<dbReference type="EMBL" id="JAKEKT020000075">
    <property type="protein sequence ID" value="KAL1638702.1"/>
    <property type="molecule type" value="Genomic_DNA"/>
</dbReference>
<evidence type="ECO:0000313" key="3">
    <source>
        <dbReference type="Proteomes" id="UP001521184"/>
    </source>
</evidence>
<evidence type="ECO:0000256" key="1">
    <source>
        <dbReference type="SAM" id="MobiDB-lite"/>
    </source>
</evidence>
<feature type="compositionally biased region" description="Polar residues" evidence="1">
    <location>
        <begin position="58"/>
        <end position="68"/>
    </location>
</feature>
<comment type="caution">
    <text evidence="2">The sequence shown here is derived from an EMBL/GenBank/DDBJ whole genome shotgun (WGS) entry which is preliminary data.</text>
</comment>
<evidence type="ECO:0000313" key="2">
    <source>
        <dbReference type="EMBL" id="KAL1638702.1"/>
    </source>
</evidence>
<feature type="region of interest" description="Disordered" evidence="1">
    <location>
        <begin position="85"/>
        <end position="112"/>
    </location>
</feature>
<protein>
    <submittedName>
        <fullName evidence="2">Uncharacterized protein</fullName>
    </submittedName>
</protein>
<feature type="region of interest" description="Disordered" evidence="1">
    <location>
        <begin position="22"/>
        <end position="70"/>
    </location>
</feature>
<feature type="compositionally biased region" description="Pro residues" evidence="1">
    <location>
        <begin position="26"/>
        <end position="37"/>
    </location>
</feature>
<accession>A0ABR3TGU7</accession>
<keyword evidence="3" id="KW-1185">Reference proteome</keyword>
<feature type="region of interest" description="Disordered" evidence="1">
    <location>
        <begin position="222"/>
        <end position="243"/>
    </location>
</feature>
<dbReference type="Proteomes" id="UP001521184">
    <property type="component" value="Unassembled WGS sequence"/>
</dbReference>
<proteinExistence type="predicted"/>
<name>A0ABR3TGU7_9PEZI</name>
<reference evidence="2 3" key="1">
    <citation type="journal article" date="2023" name="Plant Dis.">
        <title>First Report of Diplodia intermedia Causing Canker and Dieback Diseases on Apple Trees in Canada.</title>
        <authorList>
            <person name="Ellouze W."/>
            <person name="Ilyukhin E."/>
            <person name="Sulman M."/>
            <person name="Ali S."/>
        </authorList>
    </citation>
    <scope>NUCLEOTIDE SEQUENCE [LARGE SCALE GENOMIC DNA]</scope>
    <source>
        <strain evidence="2 3">M45-28</strain>
    </source>
</reference>
<sequence length="362" mass="39556">MEIAEQSLDTMSYPIELFQCGHGIPIAPPPPPSPPSPRTGHTSHGGGMKKQKDEVELASSSASTTKLRVSSRKTAGGAVVVVRVDGGGGGGGARRERGGSGTTTLAGGEEEESTLKMAQRKGRRGGVVLETLWPFAAVAEGLAEVEWEGGGGGDGEMEAECDSFMFARGGCPREGCRGGVEEDWERVGVYDEDDLRDLVSLREWVWAMEREAVAAIQRVREDATRAEEERTQEAGRKGKDDMRGRPLSRQFKIFSTLREKFCRLCISVRDGKRNSTLVGIRQRPPGIGKKEGQESRQVMAQKQLSQFSSHSSADYVTGHRVLSQLSMARMCLEQAEMLAVMQAPKGWFEACLQHVLEELERM</sequence>
<gene>
    <name evidence="2" type="ORF">SLS58_008625</name>
</gene>